<evidence type="ECO:0000256" key="6">
    <source>
        <dbReference type="ARBA" id="ARBA00022777"/>
    </source>
</evidence>
<dbReference type="SUPFAM" id="SSF55874">
    <property type="entry name" value="ATPase domain of HSP90 chaperone/DNA topoisomerase II/histidine kinase"/>
    <property type="match status" value="2"/>
</dbReference>
<comment type="caution">
    <text evidence="10">The sequence shown here is derived from an EMBL/GenBank/DDBJ whole genome shotgun (WGS) entry which is preliminary data.</text>
</comment>
<evidence type="ECO:0000259" key="9">
    <source>
        <dbReference type="PROSITE" id="PS50109"/>
    </source>
</evidence>
<keyword evidence="5" id="KW-0547">Nucleotide-binding</keyword>
<gene>
    <name evidence="10" type="ORF">VB264_11875</name>
</gene>
<feature type="domain" description="Histidine kinase" evidence="9">
    <location>
        <begin position="496"/>
        <end position="711"/>
    </location>
</feature>
<dbReference type="SMART" id="SM00387">
    <property type="entry name" value="HATPase_c"/>
    <property type="match status" value="1"/>
</dbReference>
<reference evidence="10 11" key="1">
    <citation type="submission" date="2023-12" db="EMBL/GenBank/DDBJ databases">
        <title>Novel species of the genus Arcicella isolated from rivers.</title>
        <authorList>
            <person name="Lu H."/>
        </authorList>
    </citation>
    <scope>NUCLEOTIDE SEQUENCE [LARGE SCALE GENOMIC DNA]</scope>
    <source>
        <strain evidence="10 11">LMG 21963</strain>
    </source>
</reference>
<protein>
    <recommendedName>
        <fullName evidence="2">histidine kinase</fullName>
        <ecNumber evidence="2">2.7.13.3</ecNumber>
    </recommendedName>
</protein>
<name>A0ABU5QN84_9BACT</name>
<keyword evidence="7 10" id="KW-0067">ATP-binding</keyword>
<evidence type="ECO:0000256" key="5">
    <source>
        <dbReference type="ARBA" id="ARBA00022741"/>
    </source>
</evidence>
<evidence type="ECO:0000256" key="4">
    <source>
        <dbReference type="ARBA" id="ARBA00022679"/>
    </source>
</evidence>
<evidence type="ECO:0000313" key="10">
    <source>
        <dbReference type="EMBL" id="MEA5258483.1"/>
    </source>
</evidence>
<evidence type="ECO:0000313" key="11">
    <source>
        <dbReference type="Proteomes" id="UP001304671"/>
    </source>
</evidence>
<proteinExistence type="predicted"/>
<dbReference type="PANTHER" id="PTHR43065">
    <property type="entry name" value="SENSOR HISTIDINE KINASE"/>
    <property type="match status" value="1"/>
</dbReference>
<evidence type="ECO:0000256" key="1">
    <source>
        <dbReference type="ARBA" id="ARBA00000085"/>
    </source>
</evidence>
<organism evidence="10 11">
    <name type="scientific">Arcicella aquatica</name>
    <dbReference type="NCBI Taxonomy" id="217141"/>
    <lineage>
        <taxon>Bacteria</taxon>
        <taxon>Pseudomonadati</taxon>
        <taxon>Bacteroidota</taxon>
        <taxon>Cytophagia</taxon>
        <taxon>Cytophagales</taxon>
        <taxon>Flectobacillaceae</taxon>
        <taxon>Arcicella</taxon>
    </lineage>
</organism>
<dbReference type="InterPro" id="IPR005467">
    <property type="entry name" value="His_kinase_dom"/>
</dbReference>
<dbReference type="PROSITE" id="PS50109">
    <property type="entry name" value="HIS_KIN"/>
    <property type="match status" value="1"/>
</dbReference>
<evidence type="ECO:0000256" key="7">
    <source>
        <dbReference type="ARBA" id="ARBA00022840"/>
    </source>
</evidence>
<keyword evidence="4" id="KW-0808">Transferase</keyword>
<evidence type="ECO:0000256" key="8">
    <source>
        <dbReference type="ARBA" id="ARBA00023012"/>
    </source>
</evidence>
<dbReference type="PANTHER" id="PTHR43065:SF10">
    <property type="entry name" value="PEROXIDE STRESS-ACTIVATED HISTIDINE KINASE MAK3"/>
    <property type="match status" value="1"/>
</dbReference>
<sequence>MPNDELSNQSEALYWKFDISTFQLLGRELITDRITALFELVKNCYDANATKVYVEFHNINPLSQTSKIVIRDNGLGMSYIEVKDKWMVIGTSSKRINRTSPPPFNRKLVGKKGVGRFAVDKLGSKLIMRTKQKDSDINTYLELNWKSYEDLSVNADRQNEMSKKKLFTDIPNKFWTEPTEKKELQGTRLEITDIRDVWTKDDITRGYEELSKLVSPLHKPKYPFDIYIDAPEEGFYKKPVVNNAIKFATEEITLVFDSENQTQEILKHENSILKKIKIGKPLFGFVKFKLYYFNQKAKGLFNSSYQGANIDGIKIYRDGIITTPFAEYEKNDNKKRDILGIDKRRYSGFFDKVSSSDLVGILEITDSDNPEIKDATNRQDFVDNNAYKELKQFVIDQIIQLEEYLKSQRNEARENTKSELKESFSDLKNISSIVREIKKQAPKDLKPQLALLETQARKLTIDVNKGIKAFNELEKEKNEDKNLYLSLMSLQEYALEIAHVIRTSLGKEIRAAEFFKRNFPNPNFDAQFVKSAKRLYNEMIRLDNVVEFLLSYSRSNTNFVEINIRELIENLFLNSYRHIFEDNQIKVLLEINQTFKIIHNQKFFEDIFENLISNSIKALKGVNNKIIKCTGKIEDDKFIILFSDNGVGISEADKHRVFNIYFTRTAEQGGAGIGLYIVKTRITSMKGTIEVVENEFKPTGTTLRIELPFINS</sequence>
<dbReference type="RefSeq" id="WP_323249612.1">
    <property type="nucleotide sequence ID" value="NZ_JAYFUL010000017.1"/>
</dbReference>
<evidence type="ECO:0000256" key="2">
    <source>
        <dbReference type="ARBA" id="ARBA00012438"/>
    </source>
</evidence>
<dbReference type="PRINTS" id="PR00344">
    <property type="entry name" value="BCTRLSENSOR"/>
</dbReference>
<keyword evidence="8" id="KW-0902">Two-component regulatory system</keyword>
<dbReference type="Gene3D" id="3.30.565.10">
    <property type="entry name" value="Histidine kinase-like ATPase, C-terminal domain"/>
    <property type="match status" value="2"/>
</dbReference>
<dbReference type="InterPro" id="IPR004358">
    <property type="entry name" value="Sig_transdc_His_kin-like_C"/>
</dbReference>
<comment type="catalytic activity">
    <reaction evidence="1">
        <text>ATP + protein L-histidine = ADP + protein N-phospho-L-histidine.</text>
        <dbReference type="EC" id="2.7.13.3"/>
    </reaction>
</comment>
<dbReference type="Pfam" id="PF13589">
    <property type="entry name" value="HATPase_c_3"/>
    <property type="match status" value="1"/>
</dbReference>
<accession>A0ABU5QN84</accession>
<dbReference type="EMBL" id="JAYFUL010000017">
    <property type="protein sequence ID" value="MEA5258483.1"/>
    <property type="molecule type" value="Genomic_DNA"/>
</dbReference>
<keyword evidence="6" id="KW-0418">Kinase</keyword>
<evidence type="ECO:0000256" key="3">
    <source>
        <dbReference type="ARBA" id="ARBA00022553"/>
    </source>
</evidence>
<keyword evidence="11" id="KW-1185">Reference proteome</keyword>
<dbReference type="InterPro" id="IPR036890">
    <property type="entry name" value="HATPase_C_sf"/>
</dbReference>
<dbReference type="Proteomes" id="UP001304671">
    <property type="component" value="Unassembled WGS sequence"/>
</dbReference>
<keyword evidence="3" id="KW-0597">Phosphoprotein</keyword>
<dbReference type="GO" id="GO:0005524">
    <property type="term" value="F:ATP binding"/>
    <property type="evidence" value="ECO:0007669"/>
    <property type="project" value="UniProtKB-KW"/>
</dbReference>
<dbReference type="InterPro" id="IPR003594">
    <property type="entry name" value="HATPase_dom"/>
</dbReference>
<dbReference type="EC" id="2.7.13.3" evidence="2"/>
<dbReference type="Pfam" id="PF02518">
    <property type="entry name" value="HATPase_c"/>
    <property type="match status" value="1"/>
</dbReference>